<keyword evidence="10" id="KW-0249">Electron transport</keyword>
<dbReference type="GO" id="GO:0071949">
    <property type="term" value="F:FAD binding"/>
    <property type="evidence" value="ECO:0007669"/>
    <property type="project" value="InterPro"/>
</dbReference>
<evidence type="ECO:0000256" key="5">
    <source>
        <dbReference type="ARBA" id="ARBA00022448"/>
    </source>
</evidence>
<comment type="subcellular location">
    <subcellularLocation>
        <location evidence="2">Endoplasmic reticulum membrane</location>
        <topology evidence="2">Peripheral membrane protein</topology>
        <orientation evidence="2">Lumenal side</orientation>
    </subcellularLocation>
</comment>
<evidence type="ECO:0000256" key="17">
    <source>
        <dbReference type="SAM" id="SignalP"/>
    </source>
</evidence>
<feature type="signal peptide" evidence="17">
    <location>
        <begin position="1"/>
        <end position="23"/>
    </location>
</feature>
<keyword evidence="16" id="KW-1133">Transmembrane helix</keyword>
<dbReference type="GO" id="GO:0016972">
    <property type="term" value="F:thiol oxidase activity"/>
    <property type="evidence" value="ECO:0007669"/>
    <property type="project" value="InterPro"/>
</dbReference>
<evidence type="ECO:0000256" key="9">
    <source>
        <dbReference type="ARBA" id="ARBA00022827"/>
    </source>
</evidence>
<keyword evidence="13" id="KW-1015">Disulfide bond</keyword>
<protein>
    <submittedName>
        <fullName evidence="18">Uncharacterized protein</fullName>
    </submittedName>
</protein>
<evidence type="ECO:0000313" key="18">
    <source>
        <dbReference type="EMBL" id="KAF5380453.1"/>
    </source>
</evidence>
<evidence type="ECO:0000256" key="2">
    <source>
        <dbReference type="ARBA" id="ARBA00004367"/>
    </source>
</evidence>
<feature type="chain" id="PRO_5034127900" evidence="17">
    <location>
        <begin position="24"/>
        <end position="1052"/>
    </location>
</feature>
<comment type="subunit">
    <text evidence="4">May function both as a monomer and a homodimer.</text>
</comment>
<organism evidence="18 19">
    <name type="scientific">Tricholomella constricta</name>
    <dbReference type="NCBI Taxonomy" id="117010"/>
    <lineage>
        <taxon>Eukaryota</taxon>
        <taxon>Fungi</taxon>
        <taxon>Dikarya</taxon>
        <taxon>Basidiomycota</taxon>
        <taxon>Agaricomycotina</taxon>
        <taxon>Agaricomycetes</taxon>
        <taxon>Agaricomycetidae</taxon>
        <taxon>Agaricales</taxon>
        <taxon>Tricholomatineae</taxon>
        <taxon>Lyophyllaceae</taxon>
        <taxon>Tricholomella</taxon>
    </lineage>
</organism>
<evidence type="ECO:0000256" key="16">
    <source>
        <dbReference type="SAM" id="Phobius"/>
    </source>
</evidence>
<evidence type="ECO:0000256" key="4">
    <source>
        <dbReference type="ARBA" id="ARBA00011802"/>
    </source>
</evidence>
<accession>A0A8H5M4D7</accession>
<sequence length="1052" mass="117035">MKLTLRASTLVLLLDVIGQAVHASSLLSDALVRKGIHDVLEHHPTKHSECKNYKPTGPIETTMCDYETVESVNEELFSNLSDLVRLPFFKYFQVDLDRECPFWDEYGSCSDPGCAITTVDESDVPEKWRSMTLSKLESSSIEKRHELPGCYYRDSDFCFLDDNTEGDYFDLSTVPERFTGYSGPDAHRIWRSIYEENCFGLSELNLMGGKSPAPVSLPDSMSEVFGEKEDGIDHAEHCLEKRVYYKVISGLHASISTHICLDYLNQTTGQWAPNLECFISRVASHPERLQYMYFNTVLLLRAVSRLGPYLSSYDYCSSGTHEDDQKTLSRIFKVVNIAQNVGKFDETVLFRGENANVLKEEFKTHFRNVTRIMDCVGCHKCRLWGKVQTTGLATAMKILFELDERTLDPYSNANLLQRSEVVALMNTLHRFVESLEAVNKFRTMWSAMSSLDSENLITKTEQYSMAHKLRPSPQVGHDPLVDVLEEAQLRIASLYRVCKNSTDADSSLHKQGLRFVSLQASHVCKPSQLSYAVVELSGLSAVDPTMIILDEEEQQRSKQLHDPFFGGPTLRFPEKAAARSDSPLPDYETSEARQKLIAKERSSPKGIDPRLWRAILIAFAIYVLLSIIIGVPIIIVKKQQQEDTAINFGPPSWDSDPDTGTAISISGSDVWALGDTAKCEWDHVGSHMLPSFTAKVQHTLNYSGSFYIRSNISTIASTSIHANGHLIVDINPDKSASKVVFKVDAYASTEELLHQTSACFIDSGNNRGLFVFVSRPLGKSDFLGVNIEILVPSKRRSVILENLITYLPWFSQTFGDLEDHLFFKNLVIEGAGLDVVAVSLKASKISVKNSYAHIIGTFYTTAALSLDGIKGDIDANVTLEHLSTATIPTSLFLDTGDGGIHARITFVASSSLPPPHGAPYSFVADVKTFNGPLRIEANNEKSTPPTPLQLTVQNTDGDTDVILDKDYEGTYNVQSKLGKVSVRKPNFPSSMDPLLQWRPRSYQSDQQSTNQLAGWVGWGRRPTHGDGAIQGQVKITTSLSPIMLQLGSASDS</sequence>
<keyword evidence="19" id="KW-1185">Reference proteome</keyword>
<evidence type="ECO:0000256" key="12">
    <source>
        <dbReference type="ARBA" id="ARBA00023136"/>
    </source>
</evidence>
<keyword evidence="9" id="KW-0274">FAD</keyword>
<evidence type="ECO:0000256" key="6">
    <source>
        <dbReference type="ARBA" id="ARBA00022630"/>
    </source>
</evidence>
<dbReference type="InterPro" id="IPR007266">
    <property type="entry name" value="Ero1"/>
</dbReference>
<comment type="caution">
    <text evidence="18">The sequence shown here is derived from an EMBL/GenBank/DDBJ whole genome shotgun (WGS) entry which is preliminary data.</text>
</comment>
<keyword evidence="7 17" id="KW-0732">Signal</keyword>
<comment type="cofactor">
    <cofactor evidence="1">
        <name>FAD</name>
        <dbReference type="ChEBI" id="CHEBI:57692"/>
    </cofactor>
</comment>
<keyword evidence="14" id="KW-0325">Glycoprotein</keyword>
<evidence type="ECO:0000256" key="8">
    <source>
        <dbReference type="ARBA" id="ARBA00022824"/>
    </source>
</evidence>
<evidence type="ECO:0000256" key="10">
    <source>
        <dbReference type="ARBA" id="ARBA00022982"/>
    </source>
</evidence>
<keyword evidence="15" id="KW-0676">Redox-active center</keyword>
<dbReference type="GO" id="GO:0034975">
    <property type="term" value="P:protein folding in endoplasmic reticulum"/>
    <property type="evidence" value="ECO:0007669"/>
    <property type="project" value="InterPro"/>
</dbReference>
<feature type="transmembrane region" description="Helical" evidence="16">
    <location>
        <begin position="611"/>
        <end position="636"/>
    </location>
</feature>
<evidence type="ECO:0000256" key="15">
    <source>
        <dbReference type="ARBA" id="ARBA00023284"/>
    </source>
</evidence>
<keyword evidence="6" id="KW-0285">Flavoprotein</keyword>
<keyword evidence="16" id="KW-0812">Transmembrane</keyword>
<dbReference type="EMBL" id="JAACJP010000013">
    <property type="protein sequence ID" value="KAF5380453.1"/>
    <property type="molecule type" value="Genomic_DNA"/>
</dbReference>
<dbReference type="SUPFAM" id="SSF110019">
    <property type="entry name" value="ERO1-like"/>
    <property type="match status" value="1"/>
</dbReference>
<dbReference type="Pfam" id="PF04137">
    <property type="entry name" value="ERO1"/>
    <property type="match status" value="1"/>
</dbReference>
<evidence type="ECO:0000256" key="14">
    <source>
        <dbReference type="ARBA" id="ARBA00023180"/>
    </source>
</evidence>
<gene>
    <name evidence="18" type="ORF">D9615_004594</name>
</gene>
<evidence type="ECO:0000256" key="3">
    <source>
        <dbReference type="ARBA" id="ARBA00008277"/>
    </source>
</evidence>
<dbReference type="PANTHER" id="PTHR12613:SF0">
    <property type="entry name" value="ERO1-LIKE PROTEIN"/>
    <property type="match status" value="1"/>
</dbReference>
<evidence type="ECO:0000256" key="7">
    <source>
        <dbReference type="ARBA" id="ARBA00022729"/>
    </source>
</evidence>
<comment type="similarity">
    <text evidence="3">Belongs to the EROs family.</text>
</comment>
<dbReference type="GO" id="GO:0015035">
    <property type="term" value="F:protein-disulfide reductase activity"/>
    <property type="evidence" value="ECO:0007669"/>
    <property type="project" value="InterPro"/>
</dbReference>
<evidence type="ECO:0000256" key="1">
    <source>
        <dbReference type="ARBA" id="ARBA00001974"/>
    </source>
</evidence>
<proteinExistence type="inferred from homology"/>
<evidence type="ECO:0000256" key="11">
    <source>
        <dbReference type="ARBA" id="ARBA00023002"/>
    </source>
</evidence>
<dbReference type="InterPro" id="IPR037192">
    <property type="entry name" value="ERO1-like_sf"/>
</dbReference>
<reference evidence="18 19" key="1">
    <citation type="journal article" date="2020" name="ISME J.">
        <title>Uncovering the hidden diversity of litter-decomposition mechanisms in mushroom-forming fungi.</title>
        <authorList>
            <person name="Floudas D."/>
            <person name="Bentzer J."/>
            <person name="Ahren D."/>
            <person name="Johansson T."/>
            <person name="Persson P."/>
            <person name="Tunlid A."/>
        </authorList>
    </citation>
    <scope>NUCLEOTIDE SEQUENCE [LARGE SCALE GENOMIC DNA]</scope>
    <source>
        <strain evidence="18 19">CBS 661.87</strain>
    </source>
</reference>
<evidence type="ECO:0000256" key="13">
    <source>
        <dbReference type="ARBA" id="ARBA00023157"/>
    </source>
</evidence>
<keyword evidence="11" id="KW-0560">Oxidoreductase</keyword>
<keyword evidence="12 16" id="KW-0472">Membrane</keyword>
<dbReference type="PANTHER" id="PTHR12613">
    <property type="entry name" value="ERO1-RELATED"/>
    <property type="match status" value="1"/>
</dbReference>
<dbReference type="OrthoDB" id="269384at2759"/>
<keyword evidence="8" id="KW-0256">Endoplasmic reticulum</keyword>
<dbReference type="AlphaFoldDB" id="A0A8H5M4D7"/>
<keyword evidence="5" id="KW-0813">Transport</keyword>
<name>A0A8H5M4D7_9AGAR</name>
<evidence type="ECO:0000313" key="19">
    <source>
        <dbReference type="Proteomes" id="UP000565441"/>
    </source>
</evidence>
<dbReference type="Proteomes" id="UP000565441">
    <property type="component" value="Unassembled WGS sequence"/>
</dbReference>
<dbReference type="GO" id="GO:0005789">
    <property type="term" value="C:endoplasmic reticulum membrane"/>
    <property type="evidence" value="ECO:0007669"/>
    <property type="project" value="UniProtKB-SubCell"/>
</dbReference>